<sequence>MGEEQRVVVDIIIGAGISDITHEFMKSFSEEEPLKKIMKWAHAKAFQVNDAVATPKKSCTYRVKQISLHLED</sequence>
<accession>A0A6H1ZRP6</accession>
<name>A0A6H1ZRP6_9ZZZZ</name>
<dbReference type="EMBL" id="MT144206">
    <property type="protein sequence ID" value="QJA50603.1"/>
    <property type="molecule type" value="Genomic_DNA"/>
</dbReference>
<evidence type="ECO:0000313" key="1">
    <source>
        <dbReference type="EMBL" id="QJA50603.1"/>
    </source>
</evidence>
<proteinExistence type="predicted"/>
<gene>
    <name evidence="1" type="ORF">TM448A01832_0005</name>
    <name evidence="2" type="ORF">TM448B00512_0002</name>
</gene>
<dbReference type="EMBL" id="MT144628">
    <property type="protein sequence ID" value="QJH95735.1"/>
    <property type="molecule type" value="Genomic_DNA"/>
</dbReference>
<organism evidence="1">
    <name type="scientific">viral metagenome</name>
    <dbReference type="NCBI Taxonomy" id="1070528"/>
    <lineage>
        <taxon>unclassified sequences</taxon>
        <taxon>metagenomes</taxon>
        <taxon>organismal metagenomes</taxon>
    </lineage>
</organism>
<reference evidence="1" key="1">
    <citation type="submission" date="2020-03" db="EMBL/GenBank/DDBJ databases">
        <title>The deep terrestrial virosphere.</title>
        <authorList>
            <person name="Holmfeldt K."/>
            <person name="Nilsson E."/>
            <person name="Simone D."/>
            <person name="Lopez-Fernandez M."/>
            <person name="Wu X."/>
            <person name="de Brujin I."/>
            <person name="Lundin D."/>
            <person name="Andersson A."/>
            <person name="Bertilsson S."/>
            <person name="Dopson M."/>
        </authorList>
    </citation>
    <scope>NUCLEOTIDE SEQUENCE</scope>
    <source>
        <strain evidence="1">TM448A01832</strain>
        <strain evidence="2">TM448B00512</strain>
    </source>
</reference>
<protein>
    <submittedName>
        <fullName evidence="1">Uncharacterized protein</fullName>
    </submittedName>
</protein>
<evidence type="ECO:0000313" key="2">
    <source>
        <dbReference type="EMBL" id="QJH95735.1"/>
    </source>
</evidence>
<dbReference type="AlphaFoldDB" id="A0A6H1ZRP6"/>